<dbReference type="SUPFAM" id="SSF48317">
    <property type="entry name" value="Acid phosphatase/Vanadium-dependent haloperoxidase"/>
    <property type="match status" value="1"/>
</dbReference>
<dbReference type="eggNOG" id="COG0671">
    <property type="taxonomic scope" value="Bacteria"/>
</dbReference>
<sequence>MESYLSFSKKSLYILGVVILGVSLMLMALVMTEQAGLIDEWAAQFAAGSGKGLHQFFSVLTPFGSGKVLGPVALFFVFLIGVVKKDWIQALMMFIGVLMGYGFNIVLKSMVARDRPVINEGVEGFSFPSGHAMVSLICAVLAFYFLSRKARSKVVVAISSVVGFTLVFLIGISRVFEGAHYFSDVLAGFTFGFVFAGVWIVLYEWLEKRTNLRLEAEEKTTRSMF</sequence>
<dbReference type="Proteomes" id="UP000030153">
    <property type="component" value="Unassembled WGS sequence"/>
</dbReference>
<dbReference type="CDD" id="cd03392">
    <property type="entry name" value="PAP2_like_2"/>
    <property type="match status" value="1"/>
</dbReference>
<evidence type="ECO:0000313" key="4">
    <source>
        <dbReference type="Proteomes" id="UP000030153"/>
    </source>
</evidence>
<keyword evidence="4" id="KW-1185">Reference proteome</keyword>
<proteinExistence type="predicted"/>
<keyword evidence="1" id="KW-0472">Membrane</keyword>
<name>A0A0A2UTG6_9BACI</name>
<dbReference type="InterPro" id="IPR036938">
    <property type="entry name" value="PAP2/HPO_sf"/>
</dbReference>
<dbReference type="Pfam" id="PF01569">
    <property type="entry name" value="PAP2"/>
    <property type="match status" value="1"/>
</dbReference>
<evidence type="ECO:0000259" key="2">
    <source>
        <dbReference type="SMART" id="SM00014"/>
    </source>
</evidence>
<feature type="transmembrane region" description="Helical" evidence="1">
    <location>
        <begin position="154"/>
        <end position="173"/>
    </location>
</feature>
<dbReference type="AlphaFoldDB" id="A0A0A2UTG6"/>
<protein>
    <recommendedName>
        <fullName evidence="2">Phosphatidic acid phosphatase type 2/haloperoxidase domain-containing protein</fullName>
    </recommendedName>
</protein>
<dbReference type="STRING" id="1385513.N780_07460"/>
<dbReference type="PANTHER" id="PTHR14969">
    <property type="entry name" value="SPHINGOSINE-1-PHOSPHATE PHOSPHOHYDROLASE"/>
    <property type="match status" value="1"/>
</dbReference>
<feature type="transmembrane region" description="Helical" evidence="1">
    <location>
        <begin position="90"/>
        <end position="107"/>
    </location>
</feature>
<dbReference type="PANTHER" id="PTHR14969:SF13">
    <property type="entry name" value="AT30094P"/>
    <property type="match status" value="1"/>
</dbReference>
<feature type="domain" description="Phosphatidic acid phosphatase type 2/haloperoxidase" evidence="2">
    <location>
        <begin position="90"/>
        <end position="200"/>
    </location>
</feature>
<feature type="transmembrane region" description="Helical" evidence="1">
    <location>
        <begin position="63"/>
        <end position="83"/>
    </location>
</feature>
<feature type="transmembrane region" description="Helical" evidence="1">
    <location>
        <begin position="127"/>
        <end position="147"/>
    </location>
</feature>
<dbReference type="EMBL" id="AVBG01000017">
    <property type="protein sequence ID" value="KGP90053.1"/>
    <property type="molecule type" value="Genomic_DNA"/>
</dbReference>
<accession>A0A0A2UTG6</accession>
<dbReference type="InterPro" id="IPR000326">
    <property type="entry name" value="PAP2/HPO"/>
</dbReference>
<evidence type="ECO:0000256" key="1">
    <source>
        <dbReference type="SAM" id="Phobius"/>
    </source>
</evidence>
<feature type="transmembrane region" description="Helical" evidence="1">
    <location>
        <begin position="12"/>
        <end position="31"/>
    </location>
</feature>
<feature type="transmembrane region" description="Helical" evidence="1">
    <location>
        <begin position="185"/>
        <end position="206"/>
    </location>
</feature>
<reference evidence="3 4" key="1">
    <citation type="submission" date="2013-08" db="EMBL/GenBank/DDBJ databases">
        <title>Genome of Pontibacillus chungwhensis.</title>
        <authorList>
            <person name="Wang Q."/>
            <person name="Wang G."/>
        </authorList>
    </citation>
    <scope>NUCLEOTIDE SEQUENCE [LARGE SCALE GENOMIC DNA]</scope>
    <source>
        <strain evidence="3 4">BH030062</strain>
    </source>
</reference>
<evidence type="ECO:0000313" key="3">
    <source>
        <dbReference type="EMBL" id="KGP90053.1"/>
    </source>
</evidence>
<dbReference type="RefSeq" id="WP_052115146.1">
    <property type="nucleotide sequence ID" value="NZ_AVBG01000017.1"/>
</dbReference>
<keyword evidence="1" id="KW-1133">Transmembrane helix</keyword>
<gene>
    <name evidence="3" type="ORF">N780_07460</name>
</gene>
<keyword evidence="1" id="KW-0812">Transmembrane</keyword>
<dbReference type="SMART" id="SM00014">
    <property type="entry name" value="acidPPc"/>
    <property type="match status" value="1"/>
</dbReference>
<organism evidence="3 4">
    <name type="scientific">Pontibacillus chungwhensis BH030062</name>
    <dbReference type="NCBI Taxonomy" id="1385513"/>
    <lineage>
        <taxon>Bacteria</taxon>
        <taxon>Bacillati</taxon>
        <taxon>Bacillota</taxon>
        <taxon>Bacilli</taxon>
        <taxon>Bacillales</taxon>
        <taxon>Bacillaceae</taxon>
        <taxon>Pontibacillus</taxon>
    </lineage>
</organism>
<dbReference type="Gene3D" id="1.20.144.10">
    <property type="entry name" value="Phosphatidic acid phosphatase type 2/haloperoxidase"/>
    <property type="match status" value="2"/>
</dbReference>
<comment type="caution">
    <text evidence="3">The sequence shown here is derived from an EMBL/GenBank/DDBJ whole genome shotgun (WGS) entry which is preliminary data.</text>
</comment>